<dbReference type="AlphaFoldDB" id="A0A6P5T2N2"/>
<evidence type="ECO:0000256" key="1">
    <source>
        <dbReference type="SAM" id="MobiDB-lite"/>
    </source>
</evidence>
<dbReference type="GeneID" id="110762602"/>
<evidence type="ECO:0000313" key="2">
    <source>
        <dbReference type="Proteomes" id="UP000515124"/>
    </source>
</evidence>
<feature type="region of interest" description="Disordered" evidence="1">
    <location>
        <begin position="72"/>
        <end position="124"/>
    </location>
</feature>
<organism evidence="2 4">
    <name type="scientific">Prunus avium</name>
    <name type="common">Cherry</name>
    <name type="synonym">Cerasus avium</name>
    <dbReference type="NCBI Taxonomy" id="42229"/>
    <lineage>
        <taxon>Eukaryota</taxon>
        <taxon>Viridiplantae</taxon>
        <taxon>Streptophyta</taxon>
        <taxon>Embryophyta</taxon>
        <taxon>Tracheophyta</taxon>
        <taxon>Spermatophyta</taxon>
        <taxon>Magnoliopsida</taxon>
        <taxon>eudicotyledons</taxon>
        <taxon>Gunneridae</taxon>
        <taxon>Pentapetalae</taxon>
        <taxon>rosids</taxon>
        <taxon>fabids</taxon>
        <taxon>Rosales</taxon>
        <taxon>Rosaceae</taxon>
        <taxon>Amygdaloideae</taxon>
        <taxon>Amygdaleae</taxon>
        <taxon>Prunus</taxon>
    </lineage>
</organism>
<reference evidence="3 4" key="1">
    <citation type="submission" date="2025-04" db="UniProtKB">
        <authorList>
            <consortium name="RefSeq"/>
        </authorList>
    </citation>
    <scope>IDENTIFICATION</scope>
</reference>
<gene>
    <name evidence="3 4" type="primary">LOC110762602</name>
</gene>
<dbReference type="Gramene" id="Pav_sc0000890.1_g290.1.mk:mrna">
    <property type="protein sequence ID" value="Pav_sc0000890.1_g290.1.mk:mrna"/>
    <property type="gene ID" value="Pav_sc0000890.1_g290.1.mk"/>
</dbReference>
<accession>A0A6P5T2N2</accession>
<sequence>MKRVAVNSHKSQPVDEEARLNFRHESLLQDYLERQKEFVSKKKKLQAAKQKRDILVAEIRFLRRRHRHLLKIKPAETEPEVQHQKSDIQPKKFSRKRKSDANEAVLNKPSQVLPEEGGGEQIVSEPIRVEKKPKNCLVDDEKVGKKKFALQDPVALNV</sequence>
<protein>
    <submittedName>
        <fullName evidence="3 4">Uncharacterized protein LOC110762602</fullName>
    </submittedName>
</protein>
<feature type="compositionally biased region" description="Basic and acidic residues" evidence="1">
    <location>
        <begin position="73"/>
        <end position="90"/>
    </location>
</feature>
<dbReference type="PANTHER" id="PTHR34807">
    <property type="entry name" value="OS08G0270800 PROTEIN"/>
    <property type="match status" value="1"/>
</dbReference>
<name>A0A6P5T2N2_PRUAV</name>
<dbReference type="Proteomes" id="UP000515124">
    <property type="component" value="Unplaced"/>
</dbReference>
<dbReference type="RefSeq" id="XP_021820940.1">
    <property type="nucleotide sequence ID" value="XM_021965248.1"/>
</dbReference>
<dbReference type="KEGG" id="pavi:110762602"/>
<keyword evidence="2" id="KW-1185">Reference proteome</keyword>
<evidence type="ECO:0000313" key="3">
    <source>
        <dbReference type="RefSeq" id="XP_021820940.1"/>
    </source>
</evidence>
<evidence type="ECO:0000313" key="4">
    <source>
        <dbReference type="RefSeq" id="XP_021820941.1"/>
    </source>
</evidence>
<dbReference type="PANTHER" id="PTHR34807:SF6">
    <property type="entry name" value="MYB-CC TYPE TRANSCRIPTION FACTOR LHEQLE-CONTAINING DOMAIN-CONTAINING PROTEIN"/>
    <property type="match status" value="1"/>
</dbReference>
<proteinExistence type="predicted"/>
<dbReference type="RefSeq" id="XP_021820941.1">
    <property type="nucleotide sequence ID" value="XM_021965249.1"/>
</dbReference>